<gene>
    <name evidence="2" type="ORF">Sradi_7042300</name>
</gene>
<dbReference type="Pfam" id="PF13963">
    <property type="entry name" value="Transpos_assoc"/>
    <property type="match status" value="1"/>
</dbReference>
<comment type="caution">
    <text evidence="2">The sequence shown here is derived from an EMBL/GenBank/DDBJ whole genome shotgun (WGS) entry which is preliminary data.</text>
</comment>
<reference evidence="2" key="2">
    <citation type="journal article" date="2024" name="Plant">
        <title>Genomic evolution and insights into agronomic trait innovations of Sesamum species.</title>
        <authorList>
            <person name="Miao H."/>
            <person name="Wang L."/>
            <person name="Qu L."/>
            <person name="Liu H."/>
            <person name="Sun Y."/>
            <person name="Le M."/>
            <person name="Wang Q."/>
            <person name="Wei S."/>
            <person name="Zheng Y."/>
            <person name="Lin W."/>
            <person name="Duan Y."/>
            <person name="Cao H."/>
            <person name="Xiong S."/>
            <person name="Wang X."/>
            <person name="Wei L."/>
            <person name="Li C."/>
            <person name="Ma Q."/>
            <person name="Ju M."/>
            <person name="Zhao R."/>
            <person name="Li G."/>
            <person name="Mu C."/>
            <person name="Tian Q."/>
            <person name="Mei H."/>
            <person name="Zhang T."/>
            <person name="Gao T."/>
            <person name="Zhang H."/>
        </authorList>
    </citation>
    <scope>NUCLEOTIDE SEQUENCE</scope>
    <source>
        <strain evidence="2">G02</strain>
    </source>
</reference>
<sequence>MLRQLRRWLYEKNLPNRAGLNPKFEDGVTTFIEWAKSRHAYMKGEKIRCPCRKGKNEIFKTPDEVKFDLYMKDFMLKYYNQTSHGEERVQEYFEGVTAPHLQDEQTPPAPVEEGTSTHWSDATEMNWAQRVFDAVGQACNHDGAANDGTRSCPHDAGPSSYCYGGGSYDYMFGLADQFHDVLKAAEQPLWNGCTTS</sequence>
<reference evidence="2" key="1">
    <citation type="submission" date="2020-06" db="EMBL/GenBank/DDBJ databases">
        <authorList>
            <person name="Li T."/>
            <person name="Hu X."/>
            <person name="Zhang T."/>
            <person name="Song X."/>
            <person name="Zhang H."/>
            <person name="Dai N."/>
            <person name="Sheng W."/>
            <person name="Hou X."/>
            <person name="Wei L."/>
        </authorList>
    </citation>
    <scope>NUCLEOTIDE SEQUENCE</scope>
    <source>
        <strain evidence="2">G02</strain>
        <tissue evidence="2">Leaf</tissue>
    </source>
</reference>
<evidence type="ECO:0000313" key="2">
    <source>
        <dbReference type="EMBL" id="KAL0290820.1"/>
    </source>
</evidence>
<protein>
    <recommendedName>
        <fullName evidence="1">Transposase-associated domain-containing protein</fullName>
    </recommendedName>
</protein>
<organism evidence="2">
    <name type="scientific">Sesamum radiatum</name>
    <name type="common">Black benniseed</name>
    <dbReference type="NCBI Taxonomy" id="300843"/>
    <lineage>
        <taxon>Eukaryota</taxon>
        <taxon>Viridiplantae</taxon>
        <taxon>Streptophyta</taxon>
        <taxon>Embryophyta</taxon>
        <taxon>Tracheophyta</taxon>
        <taxon>Spermatophyta</taxon>
        <taxon>Magnoliopsida</taxon>
        <taxon>eudicotyledons</taxon>
        <taxon>Gunneridae</taxon>
        <taxon>Pentapetalae</taxon>
        <taxon>asterids</taxon>
        <taxon>lamiids</taxon>
        <taxon>Lamiales</taxon>
        <taxon>Pedaliaceae</taxon>
        <taxon>Sesamum</taxon>
    </lineage>
</organism>
<evidence type="ECO:0000259" key="1">
    <source>
        <dbReference type="Pfam" id="PF13963"/>
    </source>
</evidence>
<dbReference type="InterPro" id="IPR029480">
    <property type="entry name" value="Transpos_assoc"/>
</dbReference>
<name>A0AAW2J8Q7_SESRA</name>
<dbReference type="AlphaFoldDB" id="A0AAW2J8Q7"/>
<dbReference type="EMBL" id="JACGWJ010000585">
    <property type="protein sequence ID" value="KAL0290820.1"/>
    <property type="molecule type" value="Genomic_DNA"/>
</dbReference>
<proteinExistence type="predicted"/>
<accession>A0AAW2J8Q7</accession>
<feature type="domain" description="Transposase-associated" evidence="1">
    <location>
        <begin position="6"/>
        <end position="86"/>
    </location>
</feature>